<keyword evidence="1" id="KW-1133">Transmembrane helix</keyword>
<organism evidence="2 3">
    <name type="scientific">Cardiocondyla obscurior</name>
    <dbReference type="NCBI Taxonomy" id="286306"/>
    <lineage>
        <taxon>Eukaryota</taxon>
        <taxon>Metazoa</taxon>
        <taxon>Ecdysozoa</taxon>
        <taxon>Arthropoda</taxon>
        <taxon>Hexapoda</taxon>
        <taxon>Insecta</taxon>
        <taxon>Pterygota</taxon>
        <taxon>Neoptera</taxon>
        <taxon>Endopterygota</taxon>
        <taxon>Hymenoptera</taxon>
        <taxon>Apocrita</taxon>
        <taxon>Aculeata</taxon>
        <taxon>Formicoidea</taxon>
        <taxon>Formicidae</taxon>
        <taxon>Myrmicinae</taxon>
        <taxon>Cardiocondyla</taxon>
    </lineage>
</organism>
<proteinExistence type="predicted"/>
<evidence type="ECO:0000313" key="2">
    <source>
        <dbReference type="EMBL" id="KAL0101321.1"/>
    </source>
</evidence>
<gene>
    <name evidence="2" type="ORF">PUN28_018846</name>
</gene>
<dbReference type="AlphaFoldDB" id="A0AAW2EG64"/>
<comment type="caution">
    <text evidence="2">The sequence shown here is derived from an EMBL/GenBank/DDBJ whole genome shotgun (WGS) entry which is preliminary data.</text>
</comment>
<keyword evidence="1" id="KW-0812">Transmembrane</keyword>
<evidence type="ECO:0000256" key="1">
    <source>
        <dbReference type="SAM" id="Phobius"/>
    </source>
</evidence>
<sequence>MSSLLASLLRVHFTIKPSPEGMGKVKGSRCATRSRTYDYVQTLCSEVSFSDLEENARFNFERVSIFSRRKEIILQIQCGVRTIFFFYSLFLFYFFFFEICRNIRCSVPIPD</sequence>
<protein>
    <submittedName>
        <fullName evidence="2">Uncharacterized protein</fullName>
    </submittedName>
</protein>
<dbReference type="EMBL" id="JADYXP020000024">
    <property type="protein sequence ID" value="KAL0101321.1"/>
    <property type="molecule type" value="Genomic_DNA"/>
</dbReference>
<dbReference type="Proteomes" id="UP001430953">
    <property type="component" value="Unassembled WGS sequence"/>
</dbReference>
<evidence type="ECO:0000313" key="3">
    <source>
        <dbReference type="Proteomes" id="UP001430953"/>
    </source>
</evidence>
<reference evidence="2 3" key="1">
    <citation type="submission" date="2023-03" db="EMBL/GenBank/DDBJ databases">
        <title>High recombination rates correlate with genetic variation in Cardiocondyla obscurior ants.</title>
        <authorList>
            <person name="Errbii M."/>
        </authorList>
    </citation>
    <scope>NUCLEOTIDE SEQUENCE [LARGE SCALE GENOMIC DNA]</scope>
    <source>
        <strain evidence="2">Alpha-2009</strain>
        <tissue evidence="2">Whole body</tissue>
    </source>
</reference>
<keyword evidence="1" id="KW-0472">Membrane</keyword>
<feature type="transmembrane region" description="Helical" evidence="1">
    <location>
        <begin position="72"/>
        <end position="96"/>
    </location>
</feature>
<accession>A0AAW2EG64</accession>
<name>A0AAW2EG64_9HYME</name>
<keyword evidence="3" id="KW-1185">Reference proteome</keyword>